<dbReference type="AlphaFoldDB" id="A0A2A6FNH6"/>
<reference evidence="4" key="1">
    <citation type="submission" date="2017-03" db="EMBL/GenBank/DDBJ databases">
        <authorList>
            <person name="Lund M.B."/>
        </authorList>
    </citation>
    <scope>NUCLEOTIDE SEQUENCE [LARGE SCALE GENOMIC DNA]</scope>
</reference>
<dbReference type="InterPro" id="IPR021708">
    <property type="entry name" value="DUF3291"/>
</dbReference>
<proteinExistence type="predicted"/>
<protein>
    <recommendedName>
        <fullName evidence="2">DUF3291 domain-containing protein</fullName>
    </recommendedName>
</protein>
<feature type="region of interest" description="Disordered" evidence="1">
    <location>
        <begin position="222"/>
        <end position="244"/>
    </location>
</feature>
<dbReference type="Pfam" id="PF11695">
    <property type="entry name" value="DUF3291"/>
    <property type="match status" value="1"/>
</dbReference>
<evidence type="ECO:0000259" key="2">
    <source>
        <dbReference type="Pfam" id="PF11695"/>
    </source>
</evidence>
<dbReference type="Proteomes" id="UP000219994">
    <property type="component" value="Unassembled WGS sequence"/>
</dbReference>
<sequence length="244" mass="27481">MTEAMANMAPSRTGSYGSAYIGHVISLSPLSAERRRHRWSDQQTEQLKVSGGLMRVAFTTCGLLEEPYGAARTEPFEELTPTVYVASEHHPGFIERADYANDRDDLGDIDRDWGKWGSLRLPSFYDGGKTDDAYRAAQTLSVWRDLQSVWDFVYYSGVHAAALRRRHEWFQRPTWPTYTVWWTTDNHTPTWAEAIERLELLEAAGPTPAAFTLKKAFEQDGTPVTLGRPAQPEPVNSVGGEQLS</sequence>
<organism evidence="3 4">
    <name type="scientific">Candidatus Lumbricidiphila eiseniae</name>
    <dbReference type="NCBI Taxonomy" id="1969409"/>
    <lineage>
        <taxon>Bacteria</taxon>
        <taxon>Bacillati</taxon>
        <taxon>Actinomycetota</taxon>
        <taxon>Actinomycetes</taxon>
        <taxon>Micrococcales</taxon>
        <taxon>Microbacteriaceae</taxon>
        <taxon>Candidatus Lumbricidiphila</taxon>
    </lineage>
</organism>
<comment type="caution">
    <text evidence="3">The sequence shown here is derived from an EMBL/GenBank/DDBJ whole genome shotgun (WGS) entry which is preliminary data.</text>
</comment>
<evidence type="ECO:0000313" key="4">
    <source>
        <dbReference type="Proteomes" id="UP000219994"/>
    </source>
</evidence>
<dbReference type="EMBL" id="NAEP01000069">
    <property type="protein sequence ID" value="PDQ34146.1"/>
    <property type="molecule type" value="Genomic_DNA"/>
</dbReference>
<feature type="domain" description="DUF3291" evidence="2">
    <location>
        <begin position="58"/>
        <end position="215"/>
    </location>
</feature>
<evidence type="ECO:0000256" key="1">
    <source>
        <dbReference type="SAM" id="MobiDB-lite"/>
    </source>
</evidence>
<gene>
    <name evidence="3" type="ORF">B5766_13015</name>
</gene>
<evidence type="ECO:0000313" key="3">
    <source>
        <dbReference type="EMBL" id="PDQ34146.1"/>
    </source>
</evidence>
<accession>A0A2A6FNH6</accession>
<name>A0A2A6FNH6_9MICO</name>